<keyword evidence="3 6" id="KW-0547">Nucleotide-binding</keyword>
<evidence type="ECO:0000256" key="5">
    <source>
        <dbReference type="ARBA" id="ARBA00022842"/>
    </source>
</evidence>
<feature type="domain" description="OBG-type G" evidence="7">
    <location>
        <begin position="3"/>
        <end position="257"/>
    </location>
</feature>
<dbReference type="InterPro" id="IPR006073">
    <property type="entry name" value="GTP-bd"/>
</dbReference>
<comment type="similarity">
    <text evidence="6">Belongs to the TRAFAC class OBG-HflX-like GTPase superfamily. OBG GTPase family. YchF/OLA1 subfamily.</text>
</comment>
<dbReference type="Pfam" id="PF01926">
    <property type="entry name" value="MMR_HSR1"/>
    <property type="match status" value="1"/>
</dbReference>
<dbReference type="FunFam" id="1.10.150.300:FF:000001">
    <property type="entry name" value="Ribosome-binding ATPase YchF"/>
    <property type="match status" value="1"/>
</dbReference>
<dbReference type="CDD" id="cd01900">
    <property type="entry name" value="YchF"/>
    <property type="match status" value="1"/>
</dbReference>
<evidence type="ECO:0000256" key="2">
    <source>
        <dbReference type="ARBA" id="ARBA00022723"/>
    </source>
</evidence>
<comment type="cofactor">
    <cofactor evidence="1">
        <name>Mg(2+)</name>
        <dbReference type="ChEBI" id="CHEBI:18420"/>
    </cofactor>
</comment>
<comment type="function">
    <text evidence="6">ATPase that binds to both the 70S ribosome and the 50S ribosomal subunit in a nucleotide-independent manner.</text>
</comment>
<comment type="caution">
    <text evidence="9">The sequence shown here is derived from an EMBL/GenBank/DDBJ whole genome shotgun (WGS) entry which is preliminary data.</text>
</comment>
<dbReference type="Gene3D" id="3.40.50.300">
    <property type="entry name" value="P-loop containing nucleotide triphosphate hydrolases"/>
    <property type="match status" value="1"/>
</dbReference>
<keyword evidence="2" id="KW-0479">Metal-binding</keyword>
<dbReference type="PIRSF" id="PIRSF006641">
    <property type="entry name" value="CHP00092"/>
    <property type="match status" value="1"/>
</dbReference>
<dbReference type="EMBL" id="QUNF01000024">
    <property type="protein sequence ID" value="REG81884.1"/>
    <property type="molecule type" value="Genomic_DNA"/>
</dbReference>
<dbReference type="HAMAP" id="MF_00944">
    <property type="entry name" value="YchF_OLA1_ATPase"/>
    <property type="match status" value="1"/>
</dbReference>
<dbReference type="PROSITE" id="PS51880">
    <property type="entry name" value="TGS"/>
    <property type="match status" value="1"/>
</dbReference>
<evidence type="ECO:0000259" key="8">
    <source>
        <dbReference type="PROSITE" id="PS51880"/>
    </source>
</evidence>
<dbReference type="SUPFAM" id="SSF52540">
    <property type="entry name" value="P-loop containing nucleoside triphosphate hydrolases"/>
    <property type="match status" value="1"/>
</dbReference>
<name>A0A3E0DIM3_9BACT</name>
<sequence>MALQCGIVGLPNVGKSTLFNALSSAKAEAANFPFCTIEPNVGVVTVPDKRLQILEELVNPQRVLPTVIEFVDIAGLVKGASKGEGLGNKFLATIREVDAIIHVIRCFDDENIVHVAGGVDPIFDKEVIDTELQLKDLDSVEKKIQKSEKVAKSGDAKARKELETLVLFRQALTDGKNARSVDVDKEELEAVRDLHLLTIKPVIYVANVDEESLHTGNKYVDKLKEEVKNENAEVIILCAAIEAQIAEFEDPEEKEMFLGEYGLNESGLNKLIYGAYSLLHLITYFTAGVQEVRAWTIKKGWKAPQAAGVIHTDFERGFIKAEVIKLAEYQKFKTEAACRENGKIAIEGKEYVVQDGDIMHFRFNV</sequence>
<dbReference type="InterPro" id="IPR004396">
    <property type="entry name" value="ATPase_YchF/OLA1"/>
</dbReference>
<protein>
    <recommendedName>
        <fullName evidence="6">Ribosome-binding ATPase YchF</fullName>
    </recommendedName>
</protein>
<dbReference type="RefSeq" id="WP_086543300.1">
    <property type="nucleotide sequence ID" value="NZ_MSSW01000068.1"/>
</dbReference>
<evidence type="ECO:0000259" key="7">
    <source>
        <dbReference type="PROSITE" id="PS51710"/>
    </source>
</evidence>
<dbReference type="InterPro" id="IPR023192">
    <property type="entry name" value="TGS-like_dom_sf"/>
</dbReference>
<keyword evidence="4 6" id="KW-0067">ATP-binding</keyword>
<dbReference type="SUPFAM" id="SSF81271">
    <property type="entry name" value="TGS-like"/>
    <property type="match status" value="1"/>
</dbReference>
<evidence type="ECO:0000313" key="10">
    <source>
        <dbReference type="Proteomes" id="UP000256405"/>
    </source>
</evidence>
<dbReference type="OrthoDB" id="9807318at2"/>
<dbReference type="PANTHER" id="PTHR23305">
    <property type="entry name" value="OBG GTPASE FAMILY"/>
    <property type="match status" value="1"/>
</dbReference>
<organism evidence="9 10">
    <name type="scientific">Algoriphagus antarcticus</name>
    <dbReference type="NCBI Taxonomy" id="238540"/>
    <lineage>
        <taxon>Bacteria</taxon>
        <taxon>Pseudomonadati</taxon>
        <taxon>Bacteroidota</taxon>
        <taxon>Cytophagia</taxon>
        <taxon>Cytophagales</taxon>
        <taxon>Cyclobacteriaceae</taxon>
        <taxon>Algoriphagus</taxon>
    </lineage>
</organism>
<dbReference type="GO" id="GO:0016887">
    <property type="term" value="F:ATP hydrolysis activity"/>
    <property type="evidence" value="ECO:0007669"/>
    <property type="project" value="UniProtKB-UniRule"/>
</dbReference>
<evidence type="ECO:0000256" key="6">
    <source>
        <dbReference type="HAMAP-Rule" id="MF_00944"/>
    </source>
</evidence>
<dbReference type="PANTHER" id="PTHR23305:SF18">
    <property type="entry name" value="OBG-TYPE G DOMAIN-CONTAINING PROTEIN"/>
    <property type="match status" value="1"/>
</dbReference>
<evidence type="ECO:0000313" key="9">
    <source>
        <dbReference type="EMBL" id="REG81884.1"/>
    </source>
</evidence>
<dbReference type="Gene3D" id="1.10.150.300">
    <property type="entry name" value="TGS-like domain"/>
    <property type="match status" value="1"/>
</dbReference>
<dbReference type="InterPro" id="IPR012676">
    <property type="entry name" value="TGS-like"/>
</dbReference>
<keyword evidence="5" id="KW-0460">Magnesium</keyword>
<dbReference type="AlphaFoldDB" id="A0A3E0DIM3"/>
<dbReference type="Gene3D" id="3.10.20.30">
    <property type="match status" value="1"/>
</dbReference>
<evidence type="ECO:0000256" key="3">
    <source>
        <dbReference type="ARBA" id="ARBA00022741"/>
    </source>
</evidence>
<keyword evidence="10" id="KW-1185">Reference proteome</keyword>
<dbReference type="GO" id="GO:0043023">
    <property type="term" value="F:ribosomal large subunit binding"/>
    <property type="evidence" value="ECO:0007669"/>
    <property type="project" value="UniProtKB-UniRule"/>
</dbReference>
<evidence type="ECO:0000256" key="4">
    <source>
        <dbReference type="ARBA" id="ARBA00022840"/>
    </source>
</evidence>
<dbReference type="InterPro" id="IPR013029">
    <property type="entry name" value="YchF_C"/>
</dbReference>
<dbReference type="GO" id="GO:0005524">
    <property type="term" value="F:ATP binding"/>
    <property type="evidence" value="ECO:0007669"/>
    <property type="project" value="UniProtKB-UniRule"/>
</dbReference>
<feature type="domain" description="TGS" evidence="8">
    <location>
        <begin position="280"/>
        <end position="363"/>
    </location>
</feature>
<dbReference type="PROSITE" id="PS51710">
    <property type="entry name" value="G_OBG"/>
    <property type="match status" value="1"/>
</dbReference>
<dbReference type="InterPro" id="IPR004095">
    <property type="entry name" value="TGS"/>
</dbReference>
<dbReference type="Pfam" id="PF06071">
    <property type="entry name" value="YchF-GTPase_C"/>
    <property type="match status" value="1"/>
</dbReference>
<dbReference type="Proteomes" id="UP000256405">
    <property type="component" value="Unassembled WGS sequence"/>
</dbReference>
<dbReference type="CDD" id="cd04867">
    <property type="entry name" value="TGS_YchF_OLA1"/>
    <property type="match status" value="1"/>
</dbReference>
<accession>A0A3E0DIM3</accession>
<dbReference type="InterPro" id="IPR041706">
    <property type="entry name" value="YchF_N"/>
</dbReference>
<dbReference type="GO" id="GO:0005525">
    <property type="term" value="F:GTP binding"/>
    <property type="evidence" value="ECO:0007669"/>
    <property type="project" value="InterPro"/>
</dbReference>
<proteinExistence type="inferred from homology"/>
<gene>
    <name evidence="6" type="primary">ychF</name>
    <name evidence="9" type="ORF">C8N25_12441</name>
</gene>
<dbReference type="GO" id="GO:0005737">
    <property type="term" value="C:cytoplasm"/>
    <property type="evidence" value="ECO:0007669"/>
    <property type="project" value="TreeGrafter"/>
</dbReference>
<dbReference type="NCBIfam" id="TIGR00092">
    <property type="entry name" value="redox-regulated ATPase YchF"/>
    <property type="match status" value="1"/>
</dbReference>
<evidence type="ECO:0000256" key="1">
    <source>
        <dbReference type="ARBA" id="ARBA00001946"/>
    </source>
</evidence>
<dbReference type="InterPro" id="IPR027417">
    <property type="entry name" value="P-loop_NTPase"/>
</dbReference>
<dbReference type="GO" id="GO:0046872">
    <property type="term" value="F:metal ion binding"/>
    <property type="evidence" value="ECO:0007669"/>
    <property type="project" value="UniProtKB-KW"/>
</dbReference>
<dbReference type="InterPro" id="IPR031167">
    <property type="entry name" value="G_OBG"/>
</dbReference>
<reference evidence="9 10" key="1">
    <citation type="submission" date="2018-08" db="EMBL/GenBank/DDBJ databases">
        <title>Genomic Encyclopedia of Archaeal and Bacterial Type Strains, Phase II (KMG-II): from individual species to whole genera.</title>
        <authorList>
            <person name="Goeker M."/>
        </authorList>
    </citation>
    <scope>NUCLEOTIDE SEQUENCE [LARGE SCALE GENOMIC DNA]</scope>
    <source>
        <strain evidence="9 10">DSM 15986</strain>
    </source>
</reference>
<dbReference type="FunFam" id="3.10.20.30:FF:000001">
    <property type="entry name" value="Ribosome-binding ATPase YchF"/>
    <property type="match status" value="1"/>
</dbReference>
<dbReference type="InterPro" id="IPR012675">
    <property type="entry name" value="Beta-grasp_dom_sf"/>
</dbReference>
<feature type="binding site" evidence="6">
    <location>
        <begin position="12"/>
        <end position="17"/>
    </location>
    <ligand>
        <name>ATP</name>
        <dbReference type="ChEBI" id="CHEBI:30616"/>
    </ligand>
</feature>
<dbReference type="PRINTS" id="PR00326">
    <property type="entry name" value="GTP1OBG"/>
</dbReference>